<organism evidence="5 6">
    <name type="scientific">Symbiodinium microadriaticum</name>
    <name type="common">Dinoflagellate</name>
    <name type="synonym">Zooxanthella microadriatica</name>
    <dbReference type="NCBI Taxonomy" id="2951"/>
    <lineage>
        <taxon>Eukaryota</taxon>
        <taxon>Sar</taxon>
        <taxon>Alveolata</taxon>
        <taxon>Dinophyceae</taxon>
        <taxon>Suessiales</taxon>
        <taxon>Symbiodiniaceae</taxon>
        <taxon>Symbiodinium</taxon>
    </lineage>
</organism>
<comment type="caution">
    <text evidence="5">The sequence shown here is derived from an EMBL/GenBank/DDBJ whole genome shotgun (WGS) entry which is preliminary data.</text>
</comment>
<dbReference type="SUPFAM" id="SSF53098">
    <property type="entry name" value="Ribonuclease H-like"/>
    <property type="match status" value="1"/>
</dbReference>
<dbReference type="GO" id="GO:0015074">
    <property type="term" value="P:DNA integration"/>
    <property type="evidence" value="ECO:0007669"/>
    <property type="project" value="InterPro"/>
</dbReference>
<dbReference type="InterPro" id="IPR000748">
    <property type="entry name" value="PsdUridine_synth_RsuA/RluB/E/F"/>
</dbReference>
<dbReference type="SUPFAM" id="SSF55120">
    <property type="entry name" value="Pseudouridine synthase"/>
    <property type="match status" value="1"/>
</dbReference>
<dbReference type="InterPro" id="IPR013103">
    <property type="entry name" value="RVT_2"/>
</dbReference>
<feature type="region of interest" description="Disordered" evidence="3">
    <location>
        <begin position="1033"/>
        <end position="1097"/>
    </location>
</feature>
<dbReference type="GO" id="GO:0001522">
    <property type="term" value="P:pseudouridine synthesis"/>
    <property type="evidence" value="ECO:0007669"/>
    <property type="project" value="InterPro"/>
</dbReference>
<feature type="coiled-coil region" evidence="2">
    <location>
        <begin position="2857"/>
        <end position="2898"/>
    </location>
</feature>
<feature type="region of interest" description="Disordered" evidence="3">
    <location>
        <begin position="668"/>
        <end position="698"/>
    </location>
</feature>
<feature type="domain" description="Integrase catalytic" evidence="4">
    <location>
        <begin position="1633"/>
        <end position="1815"/>
    </location>
</feature>
<dbReference type="InterPro" id="IPR006145">
    <property type="entry name" value="PsdUridine_synth_RsuA/RluA"/>
</dbReference>
<dbReference type="PANTHER" id="PTHR47683:SF2">
    <property type="entry name" value="RNA-BINDING S4 DOMAIN-CONTAINING PROTEIN"/>
    <property type="match status" value="1"/>
</dbReference>
<feature type="compositionally biased region" description="Basic and acidic residues" evidence="3">
    <location>
        <begin position="368"/>
        <end position="389"/>
    </location>
</feature>
<feature type="compositionally biased region" description="Basic and acidic residues" evidence="3">
    <location>
        <begin position="1086"/>
        <end position="1097"/>
    </location>
</feature>
<evidence type="ECO:0000256" key="3">
    <source>
        <dbReference type="SAM" id="MobiDB-lite"/>
    </source>
</evidence>
<proteinExistence type="predicted"/>
<dbReference type="NCBIfam" id="TIGR00093">
    <property type="entry name" value="pseudouridine synthase"/>
    <property type="match status" value="1"/>
</dbReference>
<dbReference type="Gene3D" id="3.30.70.1560">
    <property type="entry name" value="Alpha-L RNA-binding motif"/>
    <property type="match status" value="1"/>
</dbReference>
<dbReference type="InterPro" id="IPR020094">
    <property type="entry name" value="TruA/RsuA/RluB/E/F_N"/>
</dbReference>
<feature type="region of interest" description="Disordered" evidence="3">
    <location>
        <begin position="214"/>
        <end position="290"/>
    </location>
</feature>
<dbReference type="Gene3D" id="3.30.420.10">
    <property type="entry name" value="Ribonuclease H-like superfamily/Ribonuclease H"/>
    <property type="match status" value="1"/>
</dbReference>
<dbReference type="InterPro" id="IPR001584">
    <property type="entry name" value="Integrase_cat-core"/>
</dbReference>
<dbReference type="GO" id="GO:0009982">
    <property type="term" value="F:pseudouridine synthase activity"/>
    <property type="evidence" value="ECO:0007669"/>
    <property type="project" value="InterPro"/>
</dbReference>
<dbReference type="Gene3D" id="3.30.70.580">
    <property type="entry name" value="Pseudouridine synthase I, catalytic domain, N-terminal subdomain"/>
    <property type="match status" value="1"/>
</dbReference>
<evidence type="ECO:0000313" key="6">
    <source>
        <dbReference type="Proteomes" id="UP000186817"/>
    </source>
</evidence>
<gene>
    <name evidence="5" type="ORF">AK812_SmicGene99</name>
</gene>
<name>A0A1Q9F7G5_SYMMI</name>
<evidence type="ECO:0000313" key="5">
    <source>
        <dbReference type="EMBL" id="OLQ15626.1"/>
    </source>
</evidence>
<keyword evidence="2" id="KW-0175">Coiled coil</keyword>
<sequence length="2902" mass="325867">MRDPVIKVDPKKDSIAVDGKEQKLRTLDELVWVMLHKPKDTLVTLEDPQGRKTIADLVPFARDRRLVPVGRLERNSTGLVLLTNDYEWATYFTHPRYEITRRYRVVVYEGAPDSQKMQALSRGLRLPDQRRPCLPLEELEVLEHDRVNGIAALSFTMKEGQYRQILRMFEYIGHPLRAVKRTGIGLVRLDKELKAGSYRMLTPKEIRRLKGSTILKRPDGDPLARQAKMQKAFSGMEGEIDASELEGFTPLREDSRERRRNGRNGRRERPMQGLPPGMDEEDSEPQPASLEDVPDLLDFIQDNRAGTDAGDLPANSGDSESSFQNTGREQVFAFVHLYLDKAPTQDPTVTPSDNGMHDQGDRPPVQSEPEHDSSTIRDLRKLLKSKDNSDQGSWATARGPEKGVRWRGGTPPAPPKWHYAKDDLRAFSKFERRVSIWQLQVKPYMSEAEAALSLYCSLSGEPEEELEHLDIKKLYAKDGISFLMEQLRGPLQAKQIYLKRKYLSDYETIGRAPGESLRNYVNRYHRAEKALLSIGIDVGLTYDAESRGSRLLDRAKLSTEQQRMVLVGTNQSLNFEDVKNALVLQYPDHKPAPFLQGQSFRDQGQPGSTRPPKGFGKSKNSGKGNGFGSFPSSSSSSGGTGNSYRRAYVAEAEDQQEDDQAQQLDAIPEDDLAEADDGDDDPELIPDEGEDENIDNETVESLMEVLTVTSRKLQAMTQGRKYRGAPRKSIEERKKSSACSACGQVGHWAGDPECSMRAKGKAGGKGKHQPSPDGDKKGGAQKVFSVRHAGGHEILYDFPEFDAGDSLQGQREAASRVHRTLVVFQSSDSTCLTNLSDLQGYCVVDTACQRSCSSRQWCHSHDDLLKSFGLSAKCTRRLEAFQFGAGPPQRSDTCMYFPVAFDVNQPMIAMSASVLDNVSIPFLASLAVLKKMKIVLDLARQKAYIGLLDCTVDLHLLQGHLCLKISEFPASAEQFDWSALDHHDCEFLCSTSMIEEAGVSLESSARDQAFASFVSDAGGPSNMVEQLEAHGASGKADLGNGSGTHTPCVQAGGKERGREHHPGCKGDPGQAEKEAANAGAAPELHSSFHEETRQCSREVRNMHRVPRSMEVGRRWSNPWVALSSVFQVLCAALAVGPECGGRFMDTSNGVFFNGATGISGKDTTSADFSNLGVRVPWDTGDGDRAVPPGRGGRGGRGLRLDRPLEHPQHVAIKKGTQKRMINNIEKSIELLNRELHVYHDQVEDSHHKSEADFLELFWCHKFKKPGLECSLAQRANHYGLSFVDLGTFDPGKQPQTFYEILQRTMPRVLMVHNMQRLWNHGKQLSEMILKCCEHQVDSQASFIIDFDMNIHEDPFGIMAIIGSLPGTREVIFKDDPQGTVHTFVTNSKCLARASKKAPGTHDIADAMLASIQGEVRMKCPWRFDVEPHNVWYAPPVDDPDAWMSLLESLEKRLGRSRYFYLSEGSKEMKQLKQLVPWEITRAQVCAQPMTRRLPSDIPFTHRGAALLLNTGKLHVESEDMNEVRQPKLKFDTPVRTAILFYGMAEDDKPAAQGKDIPDVHVPGLRTDISFPGIPETITKEVKAAVARLHCNAGHPPKQELIRLLAAHGSINAAVLTALDCMKCGTCERARAPLKPRPAAVPEFVGQFAEQLQADVFYIRDLSSVNHPVLGVTCLATKFYQAALLPSREPQMVLNELDRLWLRPYGYPLFISVDADGAFEGVFLQHLQESGVIVNVVPADGHHQIGAIERRNAVFRSVVERLIDQNAVTNKEQLDLCMSAAIWAVNTSVHTRGRSSMQAVFGKLPRYPGDLFSDGTALASSDFHLMSEQLRSQGCQAVQEMAASSVIRRALLRKTATSRAKINELLPGSLVAYWRWNLKARGRKRGGYILGRLVVKDDKNAWVQSGGSLVQVTHEQLRPAVGIETWVPSAEDVRLLKEGGKLLQEEEKKLYKATARTTNFLLLDVTFLHRHSHSHSEENKLSVFLLVLLDNNKLNTVLMLLPSKFRFSLRAFSSRTFGRWEMTPGRGELVQDQWGEPHRHHGHLNYNLLLHDNLQPQEYPRHHGDVLRQGWTKSVTEFLPHLPREQHLLHHKHRHLNNYLPYHNLYQQLLRPRSFRFHLTFLFQLNQWIQQILVLLKMTSNLRDRLRKQKSLQVQYHKQPGPAQRRRSLTTGPPCIAFRCAAAKILEEEVSSDSSADEESTGTSRLTRQERKAIDREIPWRKLMSDYPSDIISLYVQANKKEYDSWMSWNSIRALSPAEATKVKNHPVLRKRIMPSRNAYRDKNRGAGPSVKAKCRTVIQGCHDPDLGLLDRSSPTPTRLAEYVIYEIACAGYNRRFLKNKKAWKLWAGDVSTAFLQGQPQARDMPIFMKPPRDDIQAMAGTFTAELYEIIGNLYGLCNAPRTWINHIVSKLLEANFQRHRLDHTVYYKLDANGELMIVLLFHVDDFLVTYREDYRFKELQEMFTWGQTNLLDDGDFVFKGKEVSLKKNHLGEYKIVVTQKSFIDELETGKLPHGRLGGDTRLSASEVKEYRSCAGSLQWLSGTTRPDIAATVSLSNHGTENGPQELQKLFECIDYLKATPTDGLTFSGVALNFATTIVCYADSSWANAPGGKSQMGVLVLLTGPECQEVVSRATILDWRSSRSPRVTRSTLASEANAMDEGVDRSTFLNVFLSELLCGTVESAKQRTAGVLKQLQVTDCKSLYDGVISDNPSTEEKRTMISIRSIQDLKAFQSNFSELEEVAIAMVILLLGLLERARMAMAGTGECCSEADVQDASQLDHARALWVEAARARYEVMELKEALQQSRRERQIAQKLLQDAEKKDHLAVAEAARAEELALRIKVKRKTIEAQRCEPAEVTQMRETVEQMKQEIFTLESERSSLATEVEELERTHRDLRRSLKCK</sequence>
<evidence type="ECO:0000256" key="2">
    <source>
        <dbReference type="SAM" id="Coils"/>
    </source>
</evidence>
<dbReference type="Pfam" id="PF07727">
    <property type="entry name" value="RVT_2"/>
    <property type="match status" value="1"/>
</dbReference>
<evidence type="ECO:0000256" key="1">
    <source>
        <dbReference type="ARBA" id="ARBA00023235"/>
    </source>
</evidence>
<dbReference type="PROSITE" id="PS50994">
    <property type="entry name" value="INTEGRASE"/>
    <property type="match status" value="1"/>
</dbReference>
<feature type="compositionally biased region" description="Acidic residues" evidence="3">
    <location>
        <begin position="2190"/>
        <end position="2199"/>
    </location>
</feature>
<feature type="compositionally biased region" description="Basic residues" evidence="3">
    <location>
        <begin position="758"/>
        <end position="768"/>
    </location>
</feature>
<feature type="region of interest" description="Disordered" evidence="3">
    <location>
        <begin position="343"/>
        <end position="417"/>
    </location>
</feature>
<keyword evidence="1" id="KW-0413">Isomerase</keyword>
<reference evidence="5 6" key="1">
    <citation type="submission" date="2016-02" db="EMBL/GenBank/DDBJ databases">
        <title>Genome analysis of coral dinoflagellate symbionts highlights evolutionary adaptations to a symbiotic lifestyle.</title>
        <authorList>
            <person name="Aranda M."/>
            <person name="Li Y."/>
            <person name="Liew Y.J."/>
            <person name="Baumgarten S."/>
            <person name="Simakov O."/>
            <person name="Wilson M."/>
            <person name="Piel J."/>
            <person name="Ashoor H."/>
            <person name="Bougouffa S."/>
            <person name="Bajic V.B."/>
            <person name="Ryu T."/>
            <person name="Ravasi T."/>
            <person name="Bayer T."/>
            <person name="Micklem G."/>
            <person name="Kim H."/>
            <person name="Bhak J."/>
            <person name="Lajeunesse T.C."/>
            <person name="Voolstra C.R."/>
        </authorList>
    </citation>
    <scope>NUCLEOTIDE SEQUENCE [LARGE SCALE GENOMIC DNA]</scope>
    <source>
        <strain evidence="5 6">CCMP2467</strain>
    </source>
</reference>
<feature type="region of interest" description="Disordered" evidence="3">
    <location>
        <begin position="750"/>
        <end position="780"/>
    </location>
</feature>
<accession>A0A1Q9F7G5</accession>
<protein>
    <submittedName>
        <fullName evidence="5">Putative RNA pseudouridine synthase</fullName>
    </submittedName>
</protein>
<dbReference type="InterPro" id="IPR020103">
    <property type="entry name" value="PsdUridine_synth_cat_dom_sf"/>
</dbReference>
<keyword evidence="6" id="KW-1185">Reference proteome</keyword>
<dbReference type="PANTHER" id="PTHR47683">
    <property type="entry name" value="PSEUDOURIDINE SYNTHASE FAMILY PROTEIN-RELATED"/>
    <property type="match status" value="1"/>
</dbReference>
<dbReference type="InterPro" id="IPR042092">
    <property type="entry name" value="PsdUridine_s_RsuA/RluB/E/F_cat"/>
</dbReference>
<dbReference type="InterPro" id="IPR036397">
    <property type="entry name" value="RNaseH_sf"/>
</dbReference>
<dbReference type="Proteomes" id="UP000186817">
    <property type="component" value="Unassembled WGS sequence"/>
</dbReference>
<feature type="region of interest" description="Disordered" evidence="3">
    <location>
        <begin position="717"/>
        <end position="736"/>
    </location>
</feature>
<feature type="compositionally biased region" description="Basic and acidic residues" evidence="3">
    <location>
        <begin position="1053"/>
        <end position="1075"/>
    </location>
</feature>
<dbReference type="Pfam" id="PF00849">
    <property type="entry name" value="PseudoU_synth_2"/>
    <property type="match status" value="1"/>
</dbReference>
<dbReference type="OrthoDB" id="444827at2759"/>
<dbReference type="GO" id="GO:0003723">
    <property type="term" value="F:RNA binding"/>
    <property type="evidence" value="ECO:0007669"/>
    <property type="project" value="InterPro"/>
</dbReference>
<feature type="region of interest" description="Disordered" evidence="3">
    <location>
        <begin position="592"/>
        <end position="643"/>
    </location>
</feature>
<evidence type="ECO:0000259" key="4">
    <source>
        <dbReference type="PROSITE" id="PS50994"/>
    </source>
</evidence>
<feature type="region of interest" description="Disordered" evidence="3">
    <location>
        <begin position="303"/>
        <end position="324"/>
    </location>
</feature>
<feature type="region of interest" description="Disordered" evidence="3">
    <location>
        <begin position="1179"/>
        <end position="1201"/>
    </location>
</feature>
<dbReference type="EMBL" id="LSRX01000001">
    <property type="protein sequence ID" value="OLQ15626.1"/>
    <property type="molecule type" value="Genomic_DNA"/>
</dbReference>
<feature type="coiled-coil region" evidence="2">
    <location>
        <begin position="2788"/>
        <end position="2822"/>
    </location>
</feature>
<feature type="compositionally biased region" description="Low complexity" evidence="3">
    <location>
        <begin position="611"/>
        <end position="637"/>
    </location>
</feature>
<feature type="compositionally biased region" description="Polar residues" evidence="3">
    <location>
        <begin position="596"/>
        <end position="608"/>
    </location>
</feature>
<feature type="region of interest" description="Disordered" evidence="3">
    <location>
        <begin position="2190"/>
        <end position="2209"/>
    </location>
</feature>
<dbReference type="InterPro" id="IPR012337">
    <property type="entry name" value="RNaseH-like_sf"/>
</dbReference>
<dbReference type="InterPro" id="IPR050343">
    <property type="entry name" value="RsuA_PseudoU_synthase"/>
</dbReference>